<dbReference type="GO" id="GO:0016787">
    <property type="term" value="F:hydrolase activity"/>
    <property type="evidence" value="ECO:0007669"/>
    <property type="project" value="UniProtKB-KW"/>
</dbReference>
<sequence>MSSYHAFLDARFLTGSKTLFEKFKTDFLEKLPVKWTKRYNEIKEEILTSRFLNEERPILLSEPNLKTDLCGLRDIQYMFWMEKSVRNLPSIGVVHTSGFSKRRNPTSTRSLRFHLTGKNRDAHTHCSKNGSFRS</sequence>
<accession>M6BWH0</accession>
<dbReference type="AlphaFoldDB" id="M6BWH0"/>
<keyword evidence="4" id="KW-0548">Nucleotidyltransferase</keyword>
<dbReference type="EMBL" id="ANMU01000163">
    <property type="protein sequence ID" value="EMJ78190.1"/>
    <property type="molecule type" value="Genomic_DNA"/>
</dbReference>
<dbReference type="Proteomes" id="UP000011873">
    <property type="component" value="Unassembled WGS sequence"/>
</dbReference>
<name>M6BWH0_LEPBO</name>
<dbReference type="PATRIC" id="fig|1218567.3.peg.3948"/>
<evidence type="ECO:0000256" key="2">
    <source>
        <dbReference type="ARBA" id="ARBA00022801"/>
    </source>
</evidence>
<dbReference type="InterPro" id="IPR013546">
    <property type="entry name" value="PII_UdlTrfase/GS_AdlTrfase"/>
</dbReference>
<keyword evidence="2" id="KW-0378">Hydrolase</keyword>
<comment type="caution">
    <text evidence="4">The sequence shown here is derived from an EMBL/GenBank/DDBJ whole genome shotgun (WGS) entry which is preliminary data.</text>
</comment>
<evidence type="ECO:0000259" key="3">
    <source>
        <dbReference type="Pfam" id="PF08335"/>
    </source>
</evidence>
<proteinExistence type="predicted"/>
<dbReference type="Pfam" id="PF08335">
    <property type="entry name" value="GlnD_UR_UTase"/>
    <property type="match status" value="1"/>
</dbReference>
<dbReference type="InterPro" id="IPR010043">
    <property type="entry name" value="UTase/UR"/>
</dbReference>
<organism evidence="4 5">
    <name type="scientific">Leptospira borgpetersenii serovar Hardjo-bovis str. Sponselee</name>
    <dbReference type="NCBI Taxonomy" id="1303729"/>
    <lineage>
        <taxon>Bacteria</taxon>
        <taxon>Pseudomonadati</taxon>
        <taxon>Spirochaetota</taxon>
        <taxon>Spirochaetia</taxon>
        <taxon>Leptospirales</taxon>
        <taxon>Leptospiraceae</taxon>
        <taxon>Leptospira</taxon>
    </lineage>
</organism>
<evidence type="ECO:0000256" key="1">
    <source>
        <dbReference type="ARBA" id="ARBA00022679"/>
    </source>
</evidence>
<dbReference type="PANTHER" id="PTHR47320">
    <property type="entry name" value="BIFUNCTIONAL URIDYLYLTRANSFERASE/URIDYLYL-REMOVING ENZYME"/>
    <property type="match status" value="1"/>
</dbReference>
<dbReference type="GO" id="GO:0008773">
    <property type="term" value="F:[protein-PII] uridylyltransferase activity"/>
    <property type="evidence" value="ECO:0007669"/>
    <property type="project" value="InterPro"/>
</dbReference>
<evidence type="ECO:0000313" key="4">
    <source>
        <dbReference type="EMBL" id="EMJ78190.1"/>
    </source>
</evidence>
<dbReference type="PANTHER" id="PTHR47320:SF1">
    <property type="entry name" value="BIFUNCTIONAL URIDYLYLTRANSFERASE_URIDYLYL-REMOVING ENZYME"/>
    <property type="match status" value="1"/>
</dbReference>
<gene>
    <name evidence="4" type="ORF">LEP1GSC016_4199</name>
</gene>
<feature type="domain" description="PII-uridylyltransferase/Glutamine-synthetase adenylyltransferase" evidence="3">
    <location>
        <begin position="57"/>
        <end position="102"/>
    </location>
</feature>
<protein>
    <submittedName>
        <fullName evidence="4">GlnD PII-uridylyltransferase domain protein</fullName>
    </submittedName>
</protein>
<keyword evidence="1 4" id="KW-0808">Transferase</keyword>
<evidence type="ECO:0000313" key="5">
    <source>
        <dbReference type="Proteomes" id="UP000011873"/>
    </source>
</evidence>
<reference evidence="4 5" key="1">
    <citation type="submission" date="2013-01" db="EMBL/GenBank/DDBJ databases">
        <authorList>
            <person name="Harkins D.M."/>
            <person name="Durkin A.S."/>
            <person name="Brinkac L.M."/>
            <person name="Haft D.H."/>
            <person name="Selengut J.D."/>
            <person name="Sanka R."/>
            <person name="DePew J."/>
            <person name="Purushe J."/>
            <person name="Galloway R.L."/>
            <person name="Vinetz J.M."/>
            <person name="Sutton G.G."/>
            <person name="Nierman W.C."/>
            <person name="Fouts D.E."/>
        </authorList>
    </citation>
    <scope>NUCLEOTIDE SEQUENCE [LARGE SCALE GENOMIC DNA]</scope>
    <source>
        <strain evidence="4 5">Sponselee CDC</strain>
    </source>
</reference>